<dbReference type="Gene3D" id="3.40.50.150">
    <property type="entry name" value="Vaccinia Virus protein VP39"/>
    <property type="match status" value="1"/>
</dbReference>
<evidence type="ECO:0000313" key="4">
    <source>
        <dbReference type="EMBL" id="KAK7468078.1"/>
    </source>
</evidence>
<accession>A0ABD0JCF5</accession>
<feature type="region of interest" description="Disordered" evidence="1">
    <location>
        <begin position="43"/>
        <end position="124"/>
    </location>
</feature>
<gene>
    <name evidence="4" type="ORF">BaRGS_00036661</name>
</gene>
<evidence type="ECO:0000313" key="5">
    <source>
        <dbReference type="Proteomes" id="UP001519460"/>
    </source>
</evidence>
<feature type="domain" description="Methyltransferase FkbM" evidence="3">
    <location>
        <begin position="254"/>
        <end position="403"/>
    </location>
</feature>
<dbReference type="InterPro" id="IPR006342">
    <property type="entry name" value="FkbM_mtfrase"/>
</dbReference>
<dbReference type="Pfam" id="PF05050">
    <property type="entry name" value="Methyltransf_21"/>
    <property type="match status" value="1"/>
</dbReference>
<keyword evidence="2" id="KW-1133">Transmembrane helix</keyword>
<dbReference type="PANTHER" id="PTHR34203">
    <property type="entry name" value="METHYLTRANSFERASE, FKBM FAMILY PROTEIN"/>
    <property type="match status" value="1"/>
</dbReference>
<dbReference type="AlphaFoldDB" id="A0ABD0JCF5"/>
<evidence type="ECO:0000259" key="3">
    <source>
        <dbReference type="Pfam" id="PF05050"/>
    </source>
</evidence>
<dbReference type="EMBL" id="JACVVK020000523">
    <property type="protein sequence ID" value="KAK7468078.1"/>
    <property type="molecule type" value="Genomic_DNA"/>
</dbReference>
<dbReference type="SUPFAM" id="SSF53335">
    <property type="entry name" value="S-adenosyl-L-methionine-dependent methyltransferases"/>
    <property type="match status" value="1"/>
</dbReference>
<name>A0ABD0JCF5_9CAEN</name>
<dbReference type="NCBIfam" id="TIGR01444">
    <property type="entry name" value="fkbM_fam"/>
    <property type="match status" value="1"/>
</dbReference>
<organism evidence="4 5">
    <name type="scientific">Batillaria attramentaria</name>
    <dbReference type="NCBI Taxonomy" id="370345"/>
    <lineage>
        <taxon>Eukaryota</taxon>
        <taxon>Metazoa</taxon>
        <taxon>Spiralia</taxon>
        <taxon>Lophotrochozoa</taxon>
        <taxon>Mollusca</taxon>
        <taxon>Gastropoda</taxon>
        <taxon>Caenogastropoda</taxon>
        <taxon>Sorbeoconcha</taxon>
        <taxon>Cerithioidea</taxon>
        <taxon>Batillariidae</taxon>
        <taxon>Batillaria</taxon>
    </lineage>
</organism>
<dbReference type="PANTHER" id="PTHR34203:SF15">
    <property type="entry name" value="SLL1173 PROTEIN"/>
    <property type="match status" value="1"/>
</dbReference>
<feature type="transmembrane region" description="Helical" evidence="2">
    <location>
        <begin position="6"/>
        <end position="23"/>
    </location>
</feature>
<dbReference type="InterPro" id="IPR052514">
    <property type="entry name" value="SAM-dependent_MTase"/>
</dbReference>
<evidence type="ECO:0000256" key="2">
    <source>
        <dbReference type="SAM" id="Phobius"/>
    </source>
</evidence>
<keyword evidence="2" id="KW-0812">Transmembrane</keyword>
<comment type="caution">
    <text evidence="4">The sequence shown here is derived from an EMBL/GenBank/DDBJ whole genome shotgun (WGS) entry which is preliminary data.</text>
</comment>
<dbReference type="InterPro" id="IPR029063">
    <property type="entry name" value="SAM-dependent_MTases_sf"/>
</dbReference>
<dbReference type="Proteomes" id="UP001519460">
    <property type="component" value="Unassembled WGS sequence"/>
</dbReference>
<feature type="compositionally biased region" description="Polar residues" evidence="1">
    <location>
        <begin position="54"/>
        <end position="124"/>
    </location>
</feature>
<keyword evidence="5" id="KW-1185">Reference proteome</keyword>
<feature type="compositionally biased region" description="Basic and acidic residues" evidence="1">
    <location>
        <begin position="43"/>
        <end position="52"/>
    </location>
</feature>
<proteinExistence type="predicted"/>
<evidence type="ECO:0000256" key="1">
    <source>
        <dbReference type="SAM" id="MobiDB-lite"/>
    </source>
</evidence>
<sequence length="430" mass="48396">MARTVYRPLLNVLFLIVFLYVILHSMRQAWPWKVRIRPTPDDVPNDHSKYESPHVTSDQTQKVTSDQPSDVISDQPGNVISDQTQKVTSDQPSNVISDQPGNVTSEQPQQVTSGQPSNVISDQPQQVTSDQARNVTAGELRHAASDVSRHVISDSLVTTGSSRVNIFVSAENSCKYLFPFTIKGRGQTRICTYDPNEDREISLAIQRRHSYEPEINSVLKIMDNDFKKQASKPNPTRISLVDAGCNLGTFSLSAAYAGYDVLAIDAMNSSLQLLATSLRLAGLTSRVKLIHNALWDKHETLTVHVRYPNNIGGSFVGQDNDEKYRKTVVQTVCLNDLVPFVPTPRVFLKMDIELSESKALRCAEEFFAKVDVPYILMEWAYKNKGREQEGEFIIKYLTGRGYLPYRGIKPMQALPANDGSHWPRNVWWII</sequence>
<reference evidence="4 5" key="1">
    <citation type="journal article" date="2023" name="Sci. Data">
        <title>Genome assembly of the Korean intertidal mud-creeper Batillaria attramentaria.</title>
        <authorList>
            <person name="Patra A.K."/>
            <person name="Ho P.T."/>
            <person name="Jun S."/>
            <person name="Lee S.J."/>
            <person name="Kim Y."/>
            <person name="Won Y.J."/>
        </authorList>
    </citation>
    <scope>NUCLEOTIDE SEQUENCE [LARGE SCALE GENOMIC DNA]</scope>
    <source>
        <strain evidence="4">Wonlab-2016</strain>
    </source>
</reference>
<protein>
    <recommendedName>
        <fullName evidence="3">Methyltransferase FkbM domain-containing protein</fullName>
    </recommendedName>
</protein>
<keyword evidence="2" id="KW-0472">Membrane</keyword>